<keyword evidence="3 6" id="KW-1133">Transmembrane helix</keyword>
<feature type="transmembrane region" description="Helical" evidence="6">
    <location>
        <begin position="144"/>
        <end position="173"/>
    </location>
</feature>
<evidence type="ECO:0000313" key="8">
    <source>
        <dbReference type="Proteomes" id="UP000663870"/>
    </source>
</evidence>
<dbReference type="PANTHER" id="PTHR10671">
    <property type="entry name" value="EPITHELIAL MEMBRANE PROTEIN-RELATED"/>
    <property type="match status" value="1"/>
</dbReference>
<feature type="region of interest" description="Disordered" evidence="5">
    <location>
        <begin position="277"/>
        <end position="372"/>
    </location>
</feature>
<dbReference type="GO" id="GO:0005886">
    <property type="term" value="C:plasma membrane"/>
    <property type="evidence" value="ECO:0007669"/>
    <property type="project" value="TreeGrafter"/>
</dbReference>
<dbReference type="InterPro" id="IPR004031">
    <property type="entry name" value="PMP22/EMP/MP20/Claudin"/>
</dbReference>
<reference evidence="7" key="1">
    <citation type="submission" date="2021-02" db="EMBL/GenBank/DDBJ databases">
        <authorList>
            <person name="Nowell W R."/>
        </authorList>
    </citation>
    <scope>NUCLEOTIDE SEQUENCE</scope>
</reference>
<feature type="compositionally biased region" description="Low complexity" evidence="5">
    <location>
        <begin position="292"/>
        <end position="319"/>
    </location>
</feature>
<evidence type="ECO:0000256" key="6">
    <source>
        <dbReference type="SAM" id="Phobius"/>
    </source>
</evidence>
<organism evidence="7 8">
    <name type="scientific">Rotaria sordida</name>
    <dbReference type="NCBI Taxonomy" id="392033"/>
    <lineage>
        <taxon>Eukaryota</taxon>
        <taxon>Metazoa</taxon>
        <taxon>Spiralia</taxon>
        <taxon>Gnathifera</taxon>
        <taxon>Rotifera</taxon>
        <taxon>Eurotatoria</taxon>
        <taxon>Bdelloidea</taxon>
        <taxon>Philodinida</taxon>
        <taxon>Philodinidae</taxon>
        <taxon>Rotaria</taxon>
    </lineage>
</organism>
<keyword evidence="2 6" id="KW-0812">Transmembrane</keyword>
<feature type="transmembrane region" description="Helical" evidence="6">
    <location>
        <begin position="29"/>
        <end position="53"/>
    </location>
</feature>
<dbReference type="InterPro" id="IPR050579">
    <property type="entry name" value="PMP-22/EMP/MP20-like"/>
</dbReference>
<feature type="transmembrane region" description="Helical" evidence="6">
    <location>
        <begin position="185"/>
        <end position="205"/>
    </location>
</feature>
<dbReference type="AlphaFoldDB" id="A0A813MZG4"/>
<dbReference type="PANTHER" id="PTHR10671:SF108">
    <property type="entry name" value="CLAUDIN FAMILY PROTEIN-RELATED"/>
    <property type="match status" value="1"/>
</dbReference>
<proteinExistence type="predicted"/>
<keyword evidence="8" id="KW-1185">Reference proteome</keyword>
<dbReference type="Pfam" id="PF00822">
    <property type="entry name" value="PMP22_Claudin"/>
    <property type="match status" value="1"/>
</dbReference>
<evidence type="ECO:0000256" key="5">
    <source>
        <dbReference type="SAM" id="MobiDB-lite"/>
    </source>
</evidence>
<feature type="compositionally biased region" description="Polar residues" evidence="5">
    <location>
        <begin position="320"/>
        <end position="343"/>
    </location>
</feature>
<protein>
    <submittedName>
        <fullName evidence="7">Uncharacterized protein</fullName>
    </submittedName>
</protein>
<evidence type="ECO:0000256" key="1">
    <source>
        <dbReference type="ARBA" id="ARBA00004141"/>
    </source>
</evidence>
<evidence type="ECO:0000256" key="4">
    <source>
        <dbReference type="ARBA" id="ARBA00023136"/>
    </source>
</evidence>
<dbReference type="Proteomes" id="UP000663870">
    <property type="component" value="Unassembled WGS sequence"/>
</dbReference>
<evidence type="ECO:0000313" key="7">
    <source>
        <dbReference type="EMBL" id="CAF0731940.1"/>
    </source>
</evidence>
<feature type="transmembrane region" description="Helical" evidence="6">
    <location>
        <begin position="109"/>
        <end position="132"/>
    </location>
</feature>
<comment type="caution">
    <text evidence="7">The sequence shown here is derived from an EMBL/GenBank/DDBJ whole genome shotgun (WGS) entry which is preliminary data.</text>
</comment>
<name>A0A813MZG4_9BILA</name>
<dbReference type="Gene3D" id="1.20.140.150">
    <property type="match status" value="1"/>
</dbReference>
<sequence length="474" mass="54578">MIYNDRLTPPNWPPLVRYPSYYPDRRLSILWFLVLTILSLILSVTALIIVFAVEHSWFHDNFEGNANRYGLWRLCSYTNNTCDSWFSTGGPHSPYIERRLNQSKSGINAWQALEIVFLFLTTATLIITIASITCYRRRNSFHYYLAILAIFCIWPAACIGIVGLFVFGFSVYNVSQSPRDLDWCFYVNLVAVILVLLGAILLSIYDSLLRKPFRTVDNDTIIETFADLNGYPATLSPSTFVIVRQNKKKRNKPYDYPQVLHPSRYFPTAVPNGGINRDYVSNTNHKPLANYTSTTTTTQETNIHSQHQQQQQQQQRQQQPSTSYQSFEHNRSNLIASPSATTMPPQPSIPVPTQSYRAPSSPYQYQPRPSPPHWHRTGTNAMNQSIGYASEPTHDYIQRDYYHPTRINLIDRRFEQTQEPRVLHYYTGYDYFATLDPADAVLTRQPPTIRPGSAVRYSGNPSFYSQNDYIKSTL</sequence>
<evidence type="ECO:0000256" key="3">
    <source>
        <dbReference type="ARBA" id="ARBA00022989"/>
    </source>
</evidence>
<evidence type="ECO:0000256" key="2">
    <source>
        <dbReference type="ARBA" id="ARBA00022692"/>
    </source>
</evidence>
<keyword evidence="4 6" id="KW-0472">Membrane</keyword>
<accession>A0A813MZG4</accession>
<dbReference type="EMBL" id="CAJNOL010000006">
    <property type="protein sequence ID" value="CAF0731940.1"/>
    <property type="molecule type" value="Genomic_DNA"/>
</dbReference>
<comment type="subcellular location">
    <subcellularLocation>
        <location evidence="1">Membrane</location>
        <topology evidence="1">Multi-pass membrane protein</topology>
    </subcellularLocation>
</comment>
<gene>
    <name evidence="7" type="ORF">JXQ802_LOCUS561</name>
</gene>